<name>A0A7J7GJN7_CAMSI</name>
<dbReference type="AlphaFoldDB" id="A0A7J7GJN7"/>
<gene>
    <name evidence="1" type="ORF">HYC85_022047</name>
</gene>
<keyword evidence="2" id="KW-1185">Reference proteome</keyword>
<organism evidence="1 2">
    <name type="scientific">Camellia sinensis</name>
    <name type="common">Tea plant</name>
    <name type="synonym">Thea sinensis</name>
    <dbReference type="NCBI Taxonomy" id="4442"/>
    <lineage>
        <taxon>Eukaryota</taxon>
        <taxon>Viridiplantae</taxon>
        <taxon>Streptophyta</taxon>
        <taxon>Embryophyta</taxon>
        <taxon>Tracheophyta</taxon>
        <taxon>Spermatophyta</taxon>
        <taxon>Magnoliopsida</taxon>
        <taxon>eudicotyledons</taxon>
        <taxon>Gunneridae</taxon>
        <taxon>Pentapetalae</taxon>
        <taxon>asterids</taxon>
        <taxon>Ericales</taxon>
        <taxon>Theaceae</taxon>
        <taxon>Camellia</taxon>
    </lineage>
</organism>
<evidence type="ECO:0000313" key="2">
    <source>
        <dbReference type="Proteomes" id="UP000593564"/>
    </source>
</evidence>
<reference evidence="1 2" key="2">
    <citation type="submission" date="2020-07" db="EMBL/GenBank/DDBJ databases">
        <title>Genome assembly of wild tea tree DASZ reveals pedigree and selection history of tea varieties.</title>
        <authorList>
            <person name="Zhang W."/>
        </authorList>
    </citation>
    <scope>NUCLEOTIDE SEQUENCE [LARGE SCALE GENOMIC DNA]</scope>
    <source>
        <strain evidence="2">cv. G240</strain>
        <tissue evidence="1">Leaf</tissue>
    </source>
</reference>
<reference evidence="2" key="1">
    <citation type="journal article" date="2020" name="Nat. Commun.">
        <title>Genome assembly of wild tea tree DASZ reveals pedigree and selection history of tea varieties.</title>
        <authorList>
            <person name="Zhang W."/>
            <person name="Zhang Y."/>
            <person name="Qiu H."/>
            <person name="Guo Y."/>
            <person name="Wan H."/>
            <person name="Zhang X."/>
            <person name="Scossa F."/>
            <person name="Alseekh S."/>
            <person name="Zhang Q."/>
            <person name="Wang P."/>
            <person name="Xu L."/>
            <person name="Schmidt M.H."/>
            <person name="Jia X."/>
            <person name="Li D."/>
            <person name="Zhu A."/>
            <person name="Guo F."/>
            <person name="Chen W."/>
            <person name="Ni D."/>
            <person name="Usadel B."/>
            <person name="Fernie A.R."/>
            <person name="Wen W."/>
        </authorList>
    </citation>
    <scope>NUCLEOTIDE SEQUENCE [LARGE SCALE GENOMIC DNA]</scope>
    <source>
        <strain evidence="2">cv. G240</strain>
    </source>
</reference>
<dbReference type="Proteomes" id="UP000593564">
    <property type="component" value="Unassembled WGS sequence"/>
</dbReference>
<proteinExistence type="predicted"/>
<dbReference type="GO" id="GO:0000127">
    <property type="term" value="C:transcription factor TFIIIC complex"/>
    <property type="evidence" value="ECO:0007669"/>
    <property type="project" value="TreeGrafter"/>
</dbReference>
<dbReference type="GO" id="GO:0006383">
    <property type="term" value="P:transcription by RNA polymerase III"/>
    <property type="evidence" value="ECO:0007669"/>
    <property type="project" value="InterPro"/>
</dbReference>
<accession>A0A7J7GJN7</accession>
<dbReference type="EMBL" id="JACBKZ010000010">
    <property type="protein sequence ID" value="KAF5940880.1"/>
    <property type="molecule type" value="Genomic_DNA"/>
</dbReference>
<evidence type="ECO:0008006" key="3">
    <source>
        <dbReference type="Google" id="ProtNLM"/>
    </source>
</evidence>
<protein>
    <recommendedName>
        <fullName evidence="3">Transcription factor TFIIIC triple barrel domain-containing protein</fullName>
    </recommendedName>
</protein>
<sequence length="151" mass="16396">MASFTSTVVDDLIAAKCVWRKGLEAVMVMAAISSSCDQVEDEEEYVLLDLDGVSGQVDIPPNAPYVLSIGEYEETIGTCFVFTEGEAAPVVHEETGPSEANLFSGKFIIDPKQAPSKEVKPIARLHKILRFSLLPETEVEDSTLTAKQTTT</sequence>
<evidence type="ECO:0000313" key="1">
    <source>
        <dbReference type="EMBL" id="KAF5940880.1"/>
    </source>
</evidence>
<dbReference type="PANTHER" id="PTHR21860:SF2">
    <property type="entry name" value="GENERAL TRANSCRIPTION FACTOR 3C POLYPEPTIDE 6"/>
    <property type="match status" value="1"/>
</dbReference>
<dbReference type="InterPro" id="IPR042771">
    <property type="entry name" value="GTF3C6-like"/>
</dbReference>
<dbReference type="PANTHER" id="PTHR21860">
    <property type="entry name" value="TRANSCRIPTION INITIATION FACTOR IIIC TFIIIC , POLYPEPTIDE 6-RELATED"/>
    <property type="match status" value="1"/>
</dbReference>
<comment type="caution">
    <text evidence="1">The sequence shown here is derived from an EMBL/GenBank/DDBJ whole genome shotgun (WGS) entry which is preliminary data.</text>
</comment>